<sequence>MTLFQIVQDEVASYLEATGLNATELGKRAMRNPNFVHKVQRGENVTVQSLERLRDYMRHHAPAATDGATA</sequence>
<protein>
    <recommendedName>
        <fullName evidence="3">XRE family transcriptional regulator</fullName>
    </recommendedName>
</protein>
<accession>A0ABQ5V020</accession>
<evidence type="ECO:0000313" key="1">
    <source>
        <dbReference type="EMBL" id="GLQ20365.1"/>
    </source>
</evidence>
<reference evidence="1" key="1">
    <citation type="journal article" date="2014" name="Int. J. Syst. Evol. Microbiol.">
        <title>Complete genome of a new Firmicutes species belonging to the dominant human colonic microbiota ('Ruminococcus bicirculans') reveals two chromosomes and a selective capacity to utilize plant glucans.</title>
        <authorList>
            <consortium name="NISC Comparative Sequencing Program"/>
            <person name="Wegmann U."/>
            <person name="Louis P."/>
            <person name="Goesmann A."/>
            <person name="Henrissat B."/>
            <person name="Duncan S.H."/>
            <person name="Flint H.J."/>
        </authorList>
    </citation>
    <scope>NUCLEOTIDE SEQUENCE</scope>
    <source>
        <strain evidence="1">NBRC 108216</strain>
    </source>
</reference>
<reference evidence="1" key="2">
    <citation type="submission" date="2023-01" db="EMBL/GenBank/DDBJ databases">
        <title>Draft genome sequence of Algimonas porphyrae strain NBRC 108216.</title>
        <authorList>
            <person name="Sun Q."/>
            <person name="Mori K."/>
        </authorList>
    </citation>
    <scope>NUCLEOTIDE SEQUENCE</scope>
    <source>
        <strain evidence="1">NBRC 108216</strain>
    </source>
</reference>
<comment type="caution">
    <text evidence="1">The sequence shown here is derived from an EMBL/GenBank/DDBJ whole genome shotgun (WGS) entry which is preliminary data.</text>
</comment>
<name>A0ABQ5V020_9PROT</name>
<proteinExistence type="predicted"/>
<dbReference type="EMBL" id="BSNJ01000002">
    <property type="protein sequence ID" value="GLQ20365.1"/>
    <property type="molecule type" value="Genomic_DNA"/>
</dbReference>
<keyword evidence="2" id="KW-1185">Reference proteome</keyword>
<dbReference type="Proteomes" id="UP001161390">
    <property type="component" value="Unassembled WGS sequence"/>
</dbReference>
<organism evidence="1 2">
    <name type="scientific">Algimonas porphyrae</name>
    <dbReference type="NCBI Taxonomy" id="1128113"/>
    <lineage>
        <taxon>Bacteria</taxon>
        <taxon>Pseudomonadati</taxon>
        <taxon>Pseudomonadota</taxon>
        <taxon>Alphaproteobacteria</taxon>
        <taxon>Maricaulales</taxon>
        <taxon>Robiginitomaculaceae</taxon>
        <taxon>Algimonas</taxon>
    </lineage>
</organism>
<gene>
    <name evidence="1" type="ORF">GCM10007854_13200</name>
</gene>
<dbReference type="RefSeq" id="WP_284370863.1">
    <property type="nucleotide sequence ID" value="NZ_BSNJ01000002.1"/>
</dbReference>
<evidence type="ECO:0000313" key="2">
    <source>
        <dbReference type="Proteomes" id="UP001161390"/>
    </source>
</evidence>
<evidence type="ECO:0008006" key="3">
    <source>
        <dbReference type="Google" id="ProtNLM"/>
    </source>
</evidence>